<feature type="domain" description="HTH araC/xylS-type" evidence="4">
    <location>
        <begin position="176"/>
        <end position="274"/>
    </location>
</feature>
<accession>A0A444WEL7</accession>
<dbReference type="GO" id="GO:0043565">
    <property type="term" value="F:sequence-specific DNA binding"/>
    <property type="evidence" value="ECO:0007669"/>
    <property type="project" value="InterPro"/>
</dbReference>
<dbReference type="InterPro" id="IPR018060">
    <property type="entry name" value="HTH_AraC"/>
</dbReference>
<sequence>MKRLLSPSSETLLAVKLGESEGITVPVQFNEYSVFIVQQGEGVFYSDFNVLPFTGPVILFTTPLQMIRMEPLSEISYSLLQFHGDFYCIEYHREEVACNGLLFNNIYIEPSIILTPTDALVFAGLMEQIVQELTVPNPSQIVLKSIVQLFLAKCSQIKLNSQAAEAPTIVKDGQMEEFKRLLEENFLTLHKPSDYAGLLAMTTNNLTKRSTKYFRKTPSQLITERLILEAKKQLHLTRKSIKEIAYSLHFEDEFYFSRVFKKHTLVSPQAFRDKTGISIVADLYR</sequence>
<dbReference type="PANTHER" id="PTHR43280:SF32">
    <property type="entry name" value="TRANSCRIPTIONAL REGULATORY PROTEIN"/>
    <property type="match status" value="1"/>
</dbReference>
<name>A0A444WEL7_9FLAO</name>
<evidence type="ECO:0000259" key="4">
    <source>
        <dbReference type="PROSITE" id="PS01124"/>
    </source>
</evidence>
<dbReference type="InterPro" id="IPR009057">
    <property type="entry name" value="Homeodomain-like_sf"/>
</dbReference>
<comment type="caution">
    <text evidence="5">The sequence shown here is derived from an EMBL/GenBank/DDBJ whole genome shotgun (WGS) entry which is preliminary data.</text>
</comment>
<gene>
    <name evidence="5" type="ORF">NU09_0832</name>
</gene>
<dbReference type="SMART" id="SM00342">
    <property type="entry name" value="HTH_ARAC"/>
    <property type="match status" value="1"/>
</dbReference>
<evidence type="ECO:0000256" key="3">
    <source>
        <dbReference type="ARBA" id="ARBA00023163"/>
    </source>
</evidence>
<evidence type="ECO:0000313" key="6">
    <source>
        <dbReference type="Proteomes" id="UP000289775"/>
    </source>
</evidence>
<dbReference type="RefSeq" id="WP_129750002.1">
    <property type="nucleotide sequence ID" value="NZ_JUIW01000003.1"/>
</dbReference>
<evidence type="ECO:0000256" key="1">
    <source>
        <dbReference type="ARBA" id="ARBA00023015"/>
    </source>
</evidence>
<organism evidence="5 6">
    <name type="scientific">Flavobacterium beibuense</name>
    <dbReference type="NCBI Taxonomy" id="657326"/>
    <lineage>
        <taxon>Bacteria</taxon>
        <taxon>Pseudomonadati</taxon>
        <taxon>Bacteroidota</taxon>
        <taxon>Flavobacteriia</taxon>
        <taxon>Flavobacteriales</taxon>
        <taxon>Flavobacteriaceae</taxon>
        <taxon>Flavobacterium</taxon>
    </lineage>
</organism>
<keyword evidence="2" id="KW-0238">DNA-binding</keyword>
<keyword evidence="3" id="KW-0804">Transcription</keyword>
<dbReference type="AlphaFoldDB" id="A0A444WEL7"/>
<dbReference type="GO" id="GO:0003700">
    <property type="term" value="F:DNA-binding transcription factor activity"/>
    <property type="evidence" value="ECO:0007669"/>
    <property type="project" value="InterPro"/>
</dbReference>
<dbReference type="Pfam" id="PF12833">
    <property type="entry name" value="HTH_18"/>
    <property type="match status" value="1"/>
</dbReference>
<dbReference type="Proteomes" id="UP000289775">
    <property type="component" value="Unassembled WGS sequence"/>
</dbReference>
<evidence type="ECO:0000313" key="5">
    <source>
        <dbReference type="EMBL" id="RYJ44222.1"/>
    </source>
</evidence>
<keyword evidence="1" id="KW-0805">Transcription regulation</keyword>
<evidence type="ECO:0000256" key="2">
    <source>
        <dbReference type="ARBA" id="ARBA00023125"/>
    </source>
</evidence>
<protein>
    <submittedName>
        <fullName evidence="5">Transcriptional regulator, AraC family</fullName>
    </submittedName>
</protein>
<dbReference type="PROSITE" id="PS01124">
    <property type="entry name" value="HTH_ARAC_FAMILY_2"/>
    <property type="match status" value="1"/>
</dbReference>
<reference evidence="5 6" key="1">
    <citation type="submission" date="2014-12" db="EMBL/GenBank/DDBJ databases">
        <title>Genome sequence of Flavobacterium beibuense RSKm HC5.</title>
        <authorList>
            <person name="Kim J.F."/>
            <person name="Song J.Y."/>
            <person name="Kwak M.-J."/>
            <person name="Lee S.-W."/>
        </authorList>
    </citation>
    <scope>NUCLEOTIDE SEQUENCE [LARGE SCALE GENOMIC DNA]</scope>
    <source>
        <strain evidence="5 6">RSKm HC5</strain>
    </source>
</reference>
<dbReference type="OrthoDB" id="2666928at2"/>
<dbReference type="EMBL" id="JUIW01000003">
    <property type="protein sequence ID" value="RYJ44222.1"/>
    <property type="molecule type" value="Genomic_DNA"/>
</dbReference>
<dbReference type="Gene3D" id="1.10.10.60">
    <property type="entry name" value="Homeodomain-like"/>
    <property type="match status" value="1"/>
</dbReference>
<proteinExistence type="predicted"/>
<dbReference type="SUPFAM" id="SSF46689">
    <property type="entry name" value="Homeodomain-like"/>
    <property type="match status" value="1"/>
</dbReference>
<keyword evidence="6" id="KW-1185">Reference proteome</keyword>
<dbReference type="PANTHER" id="PTHR43280">
    <property type="entry name" value="ARAC-FAMILY TRANSCRIPTIONAL REGULATOR"/>
    <property type="match status" value="1"/>
</dbReference>